<dbReference type="OrthoDB" id="422086at2759"/>
<gene>
    <name evidence="2" type="ORF">PsYK624_133980</name>
</gene>
<keyword evidence="3" id="KW-1185">Reference proteome</keyword>
<reference evidence="2 3" key="1">
    <citation type="submission" date="2021-08" db="EMBL/GenBank/DDBJ databases">
        <title>Draft Genome Sequence of Phanerochaete sordida strain YK-624.</title>
        <authorList>
            <person name="Mori T."/>
            <person name="Dohra H."/>
            <person name="Suzuki T."/>
            <person name="Kawagishi H."/>
            <person name="Hirai H."/>
        </authorList>
    </citation>
    <scope>NUCLEOTIDE SEQUENCE [LARGE SCALE GENOMIC DNA]</scope>
    <source>
        <strain evidence="2 3">YK-624</strain>
    </source>
</reference>
<protein>
    <recommendedName>
        <fullName evidence="4">Protein-S-isoprenylcysteine O-methyltransferase</fullName>
    </recommendedName>
</protein>
<feature type="transmembrane region" description="Helical" evidence="1">
    <location>
        <begin position="130"/>
        <end position="149"/>
    </location>
</feature>
<sequence>MVYIAGIDLQDCLRNSGISHAQGVEGIVWFTTFAGVFRGFASHARTHRHRHPKHGLPHSSSDTGVPQAPGHNIGEQQPAPLVARVLSPVVHAAIILTPTVYVVGTAWGAMEQPEWFSNWALPDTDLGVGPYAALRTLACVANFGLLYVLRRTTQEIRAAAASEKPSIPQEGPYSVVRHPQAAATLLSQVTYALMWWNSIPLASAAAGALYLAYHLPHEEHLKETDLLTGTQYVEYKKRVTSRLIPYIW</sequence>
<dbReference type="Proteomes" id="UP000703269">
    <property type="component" value="Unassembled WGS sequence"/>
</dbReference>
<comment type="caution">
    <text evidence="2">The sequence shown here is derived from an EMBL/GenBank/DDBJ whole genome shotgun (WGS) entry which is preliminary data.</text>
</comment>
<proteinExistence type="predicted"/>
<feature type="transmembrane region" description="Helical" evidence="1">
    <location>
        <begin position="89"/>
        <end position="110"/>
    </location>
</feature>
<keyword evidence="1" id="KW-0812">Transmembrane</keyword>
<evidence type="ECO:0000256" key="1">
    <source>
        <dbReference type="SAM" id="Phobius"/>
    </source>
</evidence>
<keyword evidence="1" id="KW-1133">Transmembrane helix</keyword>
<dbReference type="AlphaFoldDB" id="A0A9P3GPI0"/>
<keyword evidence="1" id="KW-0472">Membrane</keyword>
<evidence type="ECO:0008006" key="4">
    <source>
        <dbReference type="Google" id="ProtNLM"/>
    </source>
</evidence>
<name>A0A9P3GPI0_9APHY</name>
<dbReference type="EMBL" id="BPQB01000068">
    <property type="protein sequence ID" value="GJE97185.1"/>
    <property type="molecule type" value="Genomic_DNA"/>
</dbReference>
<evidence type="ECO:0000313" key="2">
    <source>
        <dbReference type="EMBL" id="GJE97185.1"/>
    </source>
</evidence>
<dbReference type="Gene3D" id="1.20.120.1630">
    <property type="match status" value="1"/>
</dbReference>
<evidence type="ECO:0000313" key="3">
    <source>
        <dbReference type="Proteomes" id="UP000703269"/>
    </source>
</evidence>
<organism evidence="2 3">
    <name type="scientific">Phanerochaete sordida</name>
    <dbReference type="NCBI Taxonomy" id="48140"/>
    <lineage>
        <taxon>Eukaryota</taxon>
        <taxon>Fungi</taxon>
        <taxon>Dikarya</taxon>
        <taxon>Basidiomycota</taxon>
        <taxon>Agaricomycotina</taxon>
        <taxon>Agaricomycetes</taxon>
        <taxon>Polyporales</taxon>
        <taxon>Phanerochaetaceae</taxon>
        <taxon>Phanerochaete</taxon>
    </lineage>
</organism>
<accession>A0A9P3GPI0</accession>